<evidence type="ECO:0000256" key="3">
    <source>
        <dbReference type="ARBA" id="ARBA00023163"/>
    </source>
</evidence>
<evidence type="ECO:0000256" key="2">
    <source>
        <dbReference type="ARBA" id="ARBA00023125"/>
    </source>
</evidence>
<dbReference type="CDD" id="cd07377">
    <property type="entry name" value="WHTH_GntR"/>
    <property type="match status" value="1"/>
</dbReference>
<dbReference type="SMART" id="SM00345">
    <property type="entry name" value="HTH_GNTR"/>
    <property type="match status" value="1"/>
</dbReference>
<dbReference type="OrthoDB" id="3517122at2"/>
<keyword evidence="6" id="KW-1185">Reference proteome</keyword>
<dbReference type="PANTHER" id="PTHR44846">
    <property type="entry name" value="MANNOSYL-D-GLYCERATE TRANSPORT/METABOLISM SYSTEM REPRESSOR MNGR-RELATED"/>
    <property type="match status" value="1"/>
</dbReference>
<reference evidence="5 6" key="1">
    <citation type="submission" date="2017-09" db="EMBL/GenBank/DDBJ databases">
        <authorList>
            <person name="Lee N."/>
            <person name="Cho B.-K."/>
        </authorList>
    </citation>
    <scope>NUCLEOTIDE SEQUENCE [LARGE SCALE GENOMIC DNA]</scope>
    <source>
        <strain evidence="5 6">ATCC 12853</strain>
    </source>
</reference>
<accession>A0A5J6GIW7</accession>
<dbReference type="AlphaFoldDB" id="A0A5J6GIW7"/>
<evidence type="ECO:0000259" key="4">
    <source>
        <dbReference type="PROSITE" id="PS50949"/>
    </source>
</evidence>
<dbReference type="Pfam" id="PF00392">
    <property type="entry name" value="GntR"/>
    <property type="match status" value="1"/>
</dbReference>
<proteinExistence type="predicted"/>
<evidence type="ECO:0000313" key="5">
    <source>
        <dbReference type="EMBL" id="QEU93768.1"/>
    </source>
</evidence>
<dbReference type="SUPFAM" id="SSF64288">
    <property type="entry name" value="Chorismate lyase-like"/>
    <property type="match status" value="1"/>
</dbReference>
<dbReference type="InterPro" id="IPR036388">
    <property type="entry name" value="WH-like_DNA-bd_sf"/>
</dbReference>
<protein>
    <submittedName>
        <fullName evidence="5">GntR family transcriptional regulator</fullName>
    </submittedName>
</protein>
<dbReference type="PRINTS" id="PR00035">
    <property type="entry name" value="HTHGNTR"/>
</dbReference>
<dbReference type="PANTHER" id="PTHR44846:SF17">
    <property type="entry name" value="GNTR-FAMILY TRANSCRIPTIONAL REGULATOR"/>
    <property type="match status" value="1"/>
</dbReference>
<dbReference type="InterPro" id="IPR036390">
    <property type="entry name" value="WH_DNA-bd_sf"/>
</dbReference>
<dbReference type="KEGG" id="ska:CP970_25255"/>
<dbReference type="Proteomes" id="UP000325529">
    <property type="component" value="Chromosome"/>
</dbReference>
<dbReference type="Gene3D" id="1.10.10.10">
    <property type="entry name" value="Winged helix-like DNA-binding domain superfamily/Winged helix DNA-binding domain"/>
    <property type="match status" value="1"/>
</dbReference>
<sequence length="265" mass="28493">MTKKPLARPRPMYLEMAQQLAAEIKNGDYQAGDLLPFDGDLADTYGVSKHTVRSAIAELRSMGLVYTQQGKGTLVRDQGGAAPAVTIDRSVQRSGKAWRLSDLPEHEPPAVTRTTLEGRVAALLGQPDQDAISVDRLLSDPATGVRAAHRMLIPLATAAEVPSLAEVPDVPPSDLLKQLSEAGKTLTFKEHVTARAPYPDERITLGLTDSSPLLISYRITAETRDGEEHPLLCEELRAPASCELVFAVAAAKAATQRTPRRSASA</sequence>
<organism evidence="5 6">
    <name type="scientific">Streptomyces kanamyceticus</name>
    <dbReference type="NCBI Taxonomy" id="1967"/>
    <lineage>
        <taxon>Bacteria</taxon>
        <taxon>Bacillati</taxon>
        <taxon>Actinomycetota</taxon>
        <taxon>Actinomycetes</taxon>
        <taxon>Kitasatosporales</taxon>
        <taxon>Streptomycetaceae</taxon>
        <taxon>Streptomyces</taxon>
    </lineage>
</organism>
<dbReference type="InterPro" id="IPR000524">
    <property type="entry name" value="Tscrpt_reg_HTH_GntR"/>
</dbReference>
<dbReference type="PROSITE" id="PS50949">
    <property type="entry name" value="HTH_GNTR"/>
    <property type="match status" value="1"/>
</dbReference>
<evidence type="ECO:0000313" key="6">
    <source>
        <dbReference type="Proteomes" id="UP000325529"/>
    </source>
</evidence>
<keyword evidence="3" id="KW-0804">Transcription</keyword>
<dbReference type="SUPFAM" id="SSF46785">
    <property type="entry name" value="Winged helix' DNA-binding domain"/>
    <property type="match status" value="1"/>
</dbReference>
<dbReference type="InterPro" id="IPR028978">
    <property type="entry name" value="Chorismate_lyase_/UTRA_dom_sf"/>
</dbReference>
<evidence type="ECO:0000256" key="1">
    <source>
        <dbReference type="ARBA" id="ARBA00023015"/>
    </source>
</evidence>
<dbReference type="Gene3D" id="3.40.1410.10">
    <property type="entry name" value="Chorismate lyase-like"/>
    <property type="match status" value="1"/>
</dbReference>
<dbReference type="InterPro" id="IPR050679">
    <property type="entry name" value="Bact_HTH_transcr_reg"/>
</dbReference>
<gene>
    <name evidence="5" type="ORF">CP970_25255</name>
</gene>
<keyword evidence="1" id="KW-0805">Transcription regulation</keyword>
<dbReference type="GO" id="GO:0003700">
    <property type="term" value="F:DNA-binding transcription factor activity"/>
    <property type="evidence" value="ECO:0007669"/>
    <property type="project" value="InterPro"/>
</dbReference>
<keyword evidence="2" id="KW-0238">DNA-binding</keyword>
<feature type="domain" description="HTH gntR-type" evidence="4">
    <location>
        <begin position="10"/>
        <end position="78"/>
    </location>
</feature>
<name>A0A5J6GIW7_STRKN</name>
<dbReference type="GO" id="GO:0003677">
    <property type="term" value="F:DNA binding"/>
    <property type="evidence" value="ECO:0007669"/>
    <property type="project" value="UniProtKB-KW"/>
</dbReference>
<dbReference type="EMBL" id="CP023699">
    <property type="protein sequence ID" value="QEU93768.1"/>
    <property type="molecule type" value="Genomic_DNA"/>
</dbReference>
<dbReference type="RefSeq" id="WP_055545116.1">
    <property type="nucleotide sequence ID" value="NZ_CP023699.1"/>
</dbReference>
<dbReference type="GO" id="GO:0045892">
    <property type="term" value="P:negative regulation of DNA-templated transcription"/>
    <property type="evidence" value="ECO:0007669"/>
    <property type="project" value="TreeGrafter"/>
</dbReference>